<protein>
    <submittedName>
        <fullName evidence="1">Cytochrome P450</fullName>
    </submittedName>
</protein>
<name>A0ACB8RI44_9AGAM</name>
<sequence>MFTRRGGLPLPPGPRPLPFLGNVLDMPRKHEWKTFTRWREVYGDVTYVTIFGRPMVFLSSAEAASDLLDKRSARYSDRPSFPLTDLIGHNEFNFGFMPYGKRWQASRRLFARRFGKNALPESHDAHRAAVGVLLSNLLDKPDEFPSHLRLHSGQLIMDVVYGITVKNRQDKWVQTAEDVMETIAMAVSPVMWVVNPVPLLQLLPRWLGGKNFAEQLGRWRSDVHKLQHVPFESVKASVAHGDARPSFTSTMLQDLGSDSGDEQESLIRDCAAIAYGGASDTTVSSATIFILAMLINRGAQQAAQDEIDRLVGPHRLPDFSDRAQLPYVTAIMKEVLRWHPPAPQGIPHLVADDDVYRGYCIPAGSMVVGCVWSILHDPAVYPNPSAFMPERYIVDGHLDFSANDPSRYAFGFGRRICPGKDFAEDALWLLIARLLAVYHFETAEAGVPDVSEFSSGALSHPPPFSCSIKPRSESYVKLVLALETGDT</sequence>
<dbReference type="Proteomes" id="UP000814033">
    <property type="component" value="Unassembled WGS sequence"/>
</dbReference>
<reference evidence="1" key="2">
    <citation type="journal article" date="2022" name="New Phytol.">
        <title>Evolutionary transition to the ectomycorrhizal habit in the genomes of a hyperdiverse lineage of mushroom-forming fungi.</title>
        <authorList>
            <person name="Looney B."/>
            <person name="Miyauchi S."/>
            <person name="Morin E."/>
            <person name="Drula E."/>
            <person name="Courty P.E."/>
            <person name="Kohler A."/>
            <person name="Kuo A."/>
            <person name="LaButti K."/>
            <person name="Pangilinan J."/>
            <person name="Lipzen A."/>
            <person name="Riley R."/>
            <person name="Andreopoulos W."/>
            <person name="He G."/>
            <person name="Johnson J."/>
            <person name="Nolan M."/>
            <person name="Tritt A."/>
            <person name="Barry K.W."/>
            <person name="Grigoriev I.V."/>
            <person name="Nagy L.G."/>
            <person name="Hibbett D."/>
            <person name="Henrissat B."/>
            <person name="Matheny P.B."/>
            <person name="Labbe J."/>
            <person name="Martin F.M."/>
        </authorList>
    </citation>
    <scope>NUCLEOTIDE SEQUENCE</scope>
    <source>
        <strain evidence="1">FP105234-sp</strain>
    </source>
</reference>
<reference evidence="1" key="1">
    <citation type="submission" date="2021-02" db="EMBL/GenBank/DDBJ databases">
        <authorList>
            <consortium name="DOE Joint Genome Institute"/>
            <person name="Ahrendt S."/>
            <person name="Looney B.P."/>
            <person name="Miyauchi S."/>
            <person name="Morin E."/>
            <person name="Drula E."/>
            <person name="Courty P.E."/>
            <person name="Chicoki N."/>
            <person name="Fauchery L."/>
            <person name="Kohler A."/>
            <person name="Kuo A."/>
            <person name="Labutti K."/>
            <person name="Pangilinan J."/>
            <person name="Lipzen A."/>
            <person name="Riley R."/>
            <person name="Andreopoulos W."/>
            <person name="He G."/>
            <person name="Johnson J."/>
            <person name="Barry K.W."/>
            <person name="Grigoriev I.V."/>
            <person name="Nagy L."/>
            <person name="Hibbett D."/>
            <person name="Henrissat B."/>
            <person name="Matheny P.B."/>
            <person name="Labbe J."/>
            <person name="Martin F."/>
        </authorList>
    </citation>
    <scope>NUCLEOTIDE SEQUENCE</scope>
    <source>
        <strain evidence="1">FP105234-sp</strain>
    </source>
</reference>
<accession>A0ACB8RI44</accession>
<proteinExistence type="predicted"/>
<comment type="caution">
    <text evidence="1">The sequence shown here is derived from an EMBL/GenBank/DDBJ whole genome shotgun (WGS) entry which is preliminary data.</text>
</comment>
<evidence type="ECO:0000313" key="2">
    <source>
        <dbReference type="Proteomes" id="UP000814033"/>
    </source>
</evidence>
<gene>
    <name evidence="1" type="ORF">FA95DRAFT_1498166</name>
</gene>
<keyword evidence="2" id="KW-1185">Reference proteome</keyword>
<dbReference type="EMBL" id="MU276007">
    <property type="protein sequence ID" value="KAI0043715.1"/>
    <property type="molecule type" value="Genomic_DNA"/>
</dbReference>
<organism evidence="1 2">
    <name type="scientific">Auriscalpium vulgare</name>
    <dbReference type="NCBI Taxonomy" id="40419"/>
    <lineage>
        <taxon>Eukaryota</taxon>
        <taxon>Fungi</taxon>
        <taxon>Dikarya</taxon>
        <taxon>Basidiomycota</taxon>
        <taxon>Agaricomycotina</taxon>
        <taxon>Agaricomycetes</taxon>
        <taxon>Russulales</taxon>
        <taxon>Auriscalpiaceae</taxon>
        <taxon>Auriscalpium</taxon>
    </lineage>
</organism>
<evidence type="ECO:0000313" key="1">
    <source>
        <dbReference type="EMBL" id="KAI0043715.1"/>
    </source>
</evidence>